<organism evidence="2 3">
    <name type="scientific">Paenibacillus ginsengarvi</name>
    <dbReference type="NCBI Taxonomy" id="400777"/>
    <lineage>
        <taxon>Bacteria</taxon>
        <taxon>Bacillati</taxon>
        <taxon>Bacillota</taxon>
        <taxon>Bacilli</taxon>
        <taxon>Bacillales</taxon>
        <taxon>Paenibacillaceae</taxon>
        <taxon>Paenibacillus</taxon>
    </lineage>
</organism>
<gene>
    <name evidence="2" type="ORF">D7M11_09480</name>
</gene>
<evidence type="ECO:0000313" key="3">
    <source>
        <dbReference type="Proteomes" id="UP000282311"/>
    </source>
</evidence>
<dbReference type="OrthoDB" id="9797829at2"/>
<dbReference type="InterPro" id="IPR025282">
    <property type="entry name" value="DUF4214"/>
</dbReference>
<evidence type="ECO:0000259" key="1">
    <source>
        <dbReference type="Pfam" id="PF13946"/>
    </source>
</evidence>
<reference evidence="2 3" key="1">
    <citation type="journal article" date="2007" name="Int. J. Syst. Evol. Microbiol.">
        <title>Paenibacillus ginsengarvi sp. nov., isolated from soil from ginseng cultivation.</title>
        <authorList>
            <person name="Yoon M.H."/>
            <person name="Ten L.N."/>
            <person name="Im W.T."/>
        </authorList>
    </citation>
    <scope>NUCLEOTIDE SEQUENCE [LARGE SCALE GENOMIC DNA]</scope>
    <source>
        <strain evidence="2 3">KCTC 13059</strain>
    </source>
</reference>
<keyword evidence="3" id="KW-1185">Reference proteome</keyword>
<dbReference type="Gene3D" id="1.10.3130.20">
    <property type="entry name" value="Phycobilisome linker domain"/>
    <property type="match status" value="1"/>
</dbReference>
<dbReference type="EMBL" id="RBAH01000005">
    <property type="protein sequence ID" value="RKN85306.1"/>
    <property type="molecule type" value="Genomic_DNA"/>
</dbReference>
<comment type="caution">
    <text evidence="2">The sequence shown here is derived from an EMBL/GenBank/DDBJ whole genome shotgun (WGS) entry which is preliminary data.</text>
</comment>
<feature type="domain" description="DUF4214" evidence="1">
    <location>
        <begin position="14"/>
        <end position="65"/>
    </location>
</feature>
<dbReference type="RefSeq" id="WP_120746958.1">
    <property type="nucleotide sequence ID" value="NZ_RBAH01000005.1"/>
</dbReference>
<accession>A0A3B0CMW7</accession>
<dbReference type="AlphaFoldDB" id="A0A3B0CMW7"/>
<dbReference type="Pfam" id="PF13946">
    <property type="entry name" value="DUF4214"/>
    <property type="match status" value="2"/>
</dbReference>
<dbReference type="Proteomes" id="UP000282311">
    <property type="component" value="Unassembled WGS sequence"/>
</dbReference>
<protein>
    <submittedName>
        <fullName evidence="2">DUF4214 domain-containing protein</fullName>
    </submittedName>
</protein>
<feature type="domain" description="DUF4214" evidence="1">
    <location>
        <begin position="91"/>
        <end position="143"/>
    </location>
</feature>
<name>A0A3B0CMW7_9BACL</name>
<proteinExistence type="predicted"/>
<sequence>MNIAAKLHKIVLLEDREFISELYRSILDREVDEEGMKHHLRELGKGTPKHGIVIATLQADEALRLYAHSSLSGKAENGGSKVSGALRRIFDMKHEPFVHSLYRDLLCREPDQPAYAGYVDSLNRGKSKFSVFARFVSSSEFESLLALDKYAFARRALDQLILSFYK</sequence>
<dbReference type="InterPro" id="IPR038255">
    <property type="entry name" value="PBS_linker_sf"/>
</dbReference>
<evidence type="ECO:0000313" key="2">
    <source>
        <dbReference type="EMBL" id="RKN85306.1"/>
    </source>
</evidence>